<dbReference type="Proteomes" id="UP000663874">
    <property type="component" value="Unassembled WGS sequence"/>
</dbReference>
<dbReference type="Pfam" id="PF00690">
    <property type="entry name" value="Cation_ATPase_N"/>
    <property type="match status" value="1"/>
</dbReference>
<accession>A0A819XW91</accession>
<evidence type="ECO:0000259" key="4">
    <source>
        <dbReference type="SMART" id="SM00831"/>
    </source>
</evidence>
<reference evidence="5" key="1">
    <citation type="submission" date="2021-02" db="EMBL/GenBank/DDBJ databases">
        <authorList>
            <person name="Nowell W R."/>
        </authorList>
    </citation>
    <scope>NUCLEOTIDE SEQUENCE</scope>
</reference>
<keyword evidence="3" id="KW-0472">Membrane</keyword>
<dbReference type="SMART" id="SM00831">
    <property type="entry name" value="Cation_ATPase_N"/>
    <property type="match status" value="1"/>
</dbReference>
<comment type="subcellular location">
    <subcellularLocation>
        <location evidence="1">Endomembrane system</location>
        <topology evidence="1">Multi-pass membrane protein</topology>
    </subcellularLocation>
</comment>
<dbReference type="InterPro" id="IPR004014">
    <property type="entry name" value="ATPase_P-typ_cation-transptr_N"/>
</dbReference>
<dbReference type="InterPro" id="IPR023298">
    <property type="entry name" value="ATPase_P-typ_TM_dom_sf"/>
</dbReference>
<feature type="transmembrane region" description="Helical" evidence="3">
    <location>
        <begin position="105"/>
        <end position="123"/>
    </location>
</feature>
<evidence type="ECO:0000313" key="6">
    <source>
        <dbReference type="Proteomes" id="UP000663874"/>
    </source>
</evidence>
<evidence type="ECO:0000256" key="2">
    <source>
        <dbReference type="ARBA" id="ARBA00022842"/>
    </source>
</evidence>
<dbReference type="SUPFAM" id="SSF81665">
    <property type="entry name" value="Calcium ATPase, transmembrane domain M"/>
    <property type="match status" value="1"/>
</dbReference>
<dbReference type="Gene3D" id="1.20.1110.10">
    <property type="entry name" value="Calcium-transporting ATPase, transmembrane domain"/>
    <property type="match status" value="1"/>
</dbReference>
<dbReference type="EMBL" id="CAJOBE010012030">
    <property type="protein sequence ID" value="CAF4142676.1"/>
    <property type="molecule type" value="Genomic_DNA"/>
</dbReference>
<comment type="caution">
    <text evidence="5">The sequence shown here is derived from an EMBL/GenBank/DDBJ whole genome shotgun (WGS) entry which is preliminary data.</text>
</comment>
<keyword evidence="2" id="KW-0460">Magnesium</keyword>
<organism evidence="5 6">
    <name type="scientific">Rotaria sordida</name>
    <dbReference type="NCBI Taxonomy" id="392033"/>
    <lineage>
        <taxon>Eukaryota</taxon>
        <taxon>Metazoa</taxon>
        <taxon>Spiralia</taxon>
        <taxon>Gnathifera</taxon>
        <taxon>Rotifera</taxon>
        <taxon>Eurotatoria</taxon>
        <taxon>Bdelloidea</taxon>
        <taxon>Philodinida</taxon>
        <taxon>Philodinidae</taxon>
        <taxon>Rotaria</taxon>
    </lineage>
</organism>
<evidence type="ECO:0000256" key="3">
    <source>
        <dbReference type="SAM" id="Phobius"/>
    </source>
</evidence>
<evidence type="ECO:0000256" key="1">
    <source>
        <dbReference type="ARBA" id="ARBA00004127"/>
    </source>
</evidence>
<dbReference type="PANTHER" id="PTHR24093">
    <property type="entry name" value="CATION TRANSPORTING ATPASE"/>
    <property type="match status" value="1"/>
</dbReference>
<dbReference type="Gene3D" id="2.70.150.10">
    <property type="entry name" value="Calcium-transporting ATPase, cytoplasmic transduction domain A"/>
    <property type="match status" value="1"/>
</dbReference>
<dbReference type="GO" id="GO:0012505">
    <property type="term" value="C:endomembrane system"/>
    <property type="evidence" value="ECO:0007669"/>
    <property type="project" value="UniProtKB-SubCell"/>
</dbReference>
<sequence>MTKEKKSATVDNDFSSEDARHRFGISIQELEKLMQTRGHEGIKQLNETYDGLSGIEQKLKTNLITGLSNDEIDLSIRIAAFGRNEIPQKPSTTFLCFWFDALKNWTCITLIICGIISFVLSFYHPNGETIKAKIKPKETNVEWIEGVIIIIVAIVPALVTAFYA</sequence>
<dbReference type="GO" id="GO:0051480">
    <property type="term" value="P:regulation of cytosolic calcium ion concentration"/>
    <property type="evidence" value="ECO:0007669"/>
    <property type="project" value="TreeGrafter"/>
</dbReference>
<keyword evidence="3" id="KW-0812">Transmembrane</keyword>
<gene>
    <name evidence="5" type="ORF">FNK824_LOCUS33276</name>
</gene>
<proteinExistence type="predicted"/>
<keyword evidence="3" id="KW-1133">Transmembrane helix</keyword>
<name>A0A819XW91_9BILA</name>
<evidence type="ECO:0000313" key="5">
    <source>
        <dbReference type="EMBL" id="CAF4142676.1"/>
    </source>
</evidence>
<protein>
    <recommendedName>
        <fullName evidence="4">Cation-transporting P-type ATPase N-terminal domain-containing protein</fullName>
    </recommendedName>
</protein>
<dbReference type="GO" id="GO:0005388">
    <property type="term" value="F:P-type calcium transporter activity"/>
    <property type="evidence" value="ECO:0007669"/>
    <property type="project" value="TreeGrafter"/>
</dbReference>
<dbReference type="AlphaFoldDB" id="A0A819XW91"/>
<dbReference type="GO" id="GO:0005886">
    <property type="term" value="C:plasma membrane"/>
    <property type="evidence" value="ECO:0007669"/>
    <property type="project" value="TreeGrafter"/>
</dbReference>
<feature type="domain" description="Cation-transporting P-type ATPase N-terminal" evidence="4">
    <location>
        <begin position="48"/>
        <end position="122"/>
    </location>
</feature>
<dbReference type="PANTHER" id="PTHR24093:SF369">
    <property type="entry name" value="CALCIUM-TRANSPORTING ATPASE"/>
    <property type="match status" value="1"/>
</dbReference>
<feature type="transmembrane region" description="Helical" evidence="3">
    <location>
        <begin position="143"/>
        <end position="163"/>
    </location>
</feature>